<accession>A0AAV2K9Y0</accession>
<sequence>MVMGGVVLEWGQHQALYCRGRCALFVLGLKPGVGGLQYYWALRVHSLLYWIKYDLGSTHISLTIPSFIQKLFAHFLRIEHFGSKQLFGHWKSGACLPRHKSLCWRSKFRVSRSISNQPEKESTSTRYCWPCHSKMSAATVDQGSSGMVCRNNGSFC</sequence>
<evidence type="ECO:0000313" key="2">
    <source>
        <dbReference type="Proteomes" id="UP001497482"/>
    </source>
</evidence>
<name>A0AAV2K9Y0_KNICA</name>
<protein>
    <submittedName>
        <fullName evidence="1">Uncharacterized protein</fullName>
    </submittedName>
</protein>
<dbReference type="Proteomes" id="UP001497482">
    <property type="component" value="Chromosome 16"/>
</dbReference>
<organism evidence="1 2">
    <name type="scientific">Knipowitschia caucasica</name>
    <name type="common">Caucasian dwarf goby</name>
    <name type="synonym">Pomatoschistus caucasicus</name>
    <dbReference type="NCBI Taxonomy" id="637954"/>
    <lineage>
        <taxon>Eukaryota</taxon>
        <taxon>Metazoa</taxon>
        <taxon>Chordata</taxon>
        <taxon>Craniata</taxon>
        <taxon>Vertebrata</taxon>
        <taxon>Euteleostomi</taxon>
        <taxon>Actinopterygii</taxon>
        <taxon>Neopterygii</taxon>
        <taxon>Teleostei</taxon>
        <taxon>Neoteleostei</taxon>
        <taxon>Acanthomorphata</taxon>
        <taxon>Gobiaria</taxon>
        <taxon>Gobiiformes</taxon>
        <taxon>Gobioidei</taxon>
        <taxon>Gobiidae</taxon>
        <taxon>Gobiinae</taxon>
        <taxon>Knipowitschia</taxon>
    </lineage>
</organism>
<keyword evidence="2" id="KW-1185">Reference proteome</keyword>
<reference evidence="1 2" key="1">
    <citation type="submission" date="2024-04" db="EMBL/GenBank/DDBJ databases">
        <authorList>
            <person name="Waldvogel A.-M."/>
            <person name="Schoenle A."/>
        </authorList>
    </citation>
    <scope>NUCLEOTIDE SEQUENCE [LARGE SCALE GENOMIC DNA]</scope>
</reference>
<gene>
    <name evidence="1" type="ORF">KC01_LOCUS14611</name>
</gene>
<dbReference type="EMBL" id="OZ035838">
    <property type="protein sequence ID" value="CAL1584244.1"/>
    <property type="molecule type" value="Genomic_DNA"/>
</dbReference>
<dbReference type="AlphaFoldDB" id="A0AAV2K9Y0"/>
<proteinExistence type="predicted"/>
<evidence type="ECO:0000313" key="1">
    <source>
        <dbReference type="EMBL" id="CAL1584244.1"/>
    </source>
</evidence>